<sequence>MKKILFFFLLFGYFSLFSQSKIIVKNSGDQLPVSNATVSCNNKTIGKTDASGILNIKTKCRKVQVSANGFNDDDVVVDKVMEVFLTKSDPNVKNIQAIVLEDKSDPRALEILRKVNENYKQNSPKSLESYSFKSYEKISLDFDEDSINAYNAYIANRIDSLKKLPQRPMKATEKKDSIESVNLMKLIGESKIFLWERASQNLYSRKYGEKINILDNKIAGIKEPIYELMAFRSNRNQIPKEIREENRNLYRFFLTDSIDIDGRQNYIIRFRQVSDKQSAKQRKFNGYLYVDKDTYALKKIESNSKIKSEGSITSIWKPVQDKWFLVKENYKLKMGSTEFDNDDKQDKNKTKEEKEADKENRKRFGSYAFVTADYFDFKTPIEEKPEDFKGYTIGVKNSDGKLIDQYRTENLTNREEATYTKIDSLSSKYKLNQKAKALAGLLKGKIKLGMVDFDLARLIGYNKYEHIRLGAGAKLNENFNKYISPDAYFAYGIYDKKLKYGAGVDIRTTLEKNSFFRVEYFNDVMAAGRFSENLWNFRMKIMNSGIALNNGIFYGYEGFKVSYENDITNALTINVAAKRTQEESKFDYNFKGLGNSFDISSSLITLKYSPNSKNIMTPGGKYTYEQNLPELYLNYEQGYKAFGGDFNFSRFDALFVHNFKTKLGVTGVRLYGGIVTGDAPVWKNFTMNGLGNGRGGLNFNLTSYLGFATMEGGKYYNDKFVGAYLTHRLPWYFKSFGKNVSSFDLIYRGTIGDMKNPEFHQFDFKKLDHLYNEVGLEWNNFLSSQFNLGFFYRVGYYNTPKFKDNFAIQFKFKLLGF</sequence>
<dbReference type="STRING" id="558151.ACM46_21015"/>
<feature type="compositionally biased region" description="Basic and acidic residues" evidence="1">
    <location>
        <begin position="342"/>
        <end position="359"/>
    </location>
</feature>
<dbReference type="Proteomes" id="UP000036261">
    <property type="component" value="Unassembled WGS sequence"/>
</dbReference>
<keyword evidence="3" id="KW-1185">Reference proteome</keyword>
<accession>A0A0J7HZD3</accession>
<feature type="region of interest" description="Disordered" evidence="1">
    <location>
        <begin position="337"/>
        <end position="359"/>
    </location>
</feature>
<comment type="caution">
    <text evidence="2">The sequence shown here is derived from an EMBL/GenBank/DDBJ whole genome shotgun (WGS) entry which is preliminary data.</text>
</comment>
<evidence type="ECO:0008006" key="4">
    <source>
        <dbReference type="Google" id="ProtNLM"/>
    </source>
</evidence>
<evidence type="ECO:0000256" key="1">
    <source>
        <dbReference type="SAM" id="MobiDB-lite"/>
    </source>
</evidence>
<dbReference type="AlphaFoldDB" id="A0A0J7HZD3"/>
<proteinExistence type="predicted"/>
<evidence type="ECO:0000313" key="2">
    <source>
        <dbReference type="EMBL" id="KMQ59558.1"/>
    </source>
</evidence>
<protein>
    <recommendedName>
        <fullName evidence="4">Carboxypeptidase-like regulatory domain-containing protein</fullName>
    </recommendedName>
</protein>
<dbReference type="RefSeq" id="WP_053082734.1">
    <property type="nucleotide sequence ID" value="NZ_LFND01000007.1"/>
</dbReference>
<dbReference type="EMBL" id="LFND01000007">
    <property type="protein sequence ID" value="KMQ59558.1"/>
    <property type="molecule type" value="Genomic_DNA"/>
</dbReference>
<dbReference type="OrthoDB" id="604691at2"/>
<gene>
    <name evidence="2" type="ORF">ACM46_21015</name>
</gene>
<reference evidence="2 3" key="1">
    <citation type="journal article" date="2013" name="Int. J. Syst. Evol. Microbiol.">
        <title>Chryseobacterium angstadtii sp. nov., isolated from a newt tank.</title>
        <authorList>
            <person name="Kirk K.E."/>
            <person name="Hoffman J.A."/>
            <person name="Smith K.A."/>
            <person name="Strahan B.L."/>
            <person name="Failor K.C."/>
            <person name="Krebs J.E."/>
            <person name="Gale A.N."/>
            <person name="Do T.D."/>
            <person name="Sontag T.C."/>
            <person name="Batties A.M."/>
            <person name="Mistiszyn K."/>
            <person name="Newman J.D."/>
        </authorList>
    </citation>
    <scope>NUCLEOTIDE SEQUENCE [LARGE SCALE GENOMIC DNA]</scope>
    <source>
        <strain evidence="2 3">KM</strain>
    </source>
</reference>
<evidence type="ECO:0000313" key="3">
    <source>
        <dbReference type="Proteomes" id="UP000036261"/>
    </source>
</evidence>
<dbReference type="PATRIC" id="fig|558151.6.peg.4414"/>
<organism evidence="2 3">
    <name type="scientific">Chryseobacterium angstadtii</name>
    <dbReference type="NCBI Taxonomy" id="558151"/>
    <lineage>
        <taxon>Bacteria</taxon>
        <taxon>Pseudomonadati</taxon>
        <taxon>Bacteroidota</taxon>
        <taxon>Flavobacteriia</taxon>
        <taxon>Flavobacteriales</taxon>
        <taxon>Weeksellaceae</taxon>
        <taxon>Chryseobacterium group</taxon>
        <taxon>Chryseobacterium</taxon>
    </lineage>
</organism>
<name>A0A0J7HZD3_9FLAO</name>